<organism evidence="2 3">
    <name type="scientific">Streptomyces sp. 900105755</name>
    <dbReference type="NCBI Taxonomy" id="3154389"/>
    <lineage>
        <taxon>Bacteria</taxon>
        <taxon>Bacillati</taxon>
        <taxon>Actinomycetota</taxon>
        <taxon>Actinomycetes</taxon>
        <taxon>Kitasatosporales</taxon>
        <taxon>Streptomycetaceae</taxon>
        <taxon>Streptomyces</taxon>
    </lineage>
</organism>
<feature type="transmembrane region" description="Helical" evidence="1">
    <location>
        <begin position="109"/>
        <end position="128"/>
    </location>
</feature>
<feature type="transmembrane region" description="Helical" evidence="1">
    <location>
        <begin position="222"/>
        <end position="240"/>
    </location>
</feature>
<feature type="transmembrane region" description="Helical" evidence="1">
    <location>
        <begin position="63"/>
        <end position="88"/>
    </location>
</feature>
<dbReference type="EMBL" id="JBEOZM010000016">
    <property type="protein sequence ID" value="MER6271462.1"/>
    <property type="molecule type" value="Genomic_DNA"/>
</dbReference>
<feature type="transmembrane region" description="Helical" evidence="1">
    <location>
        <begin position="32"/>
        <end position="51"/>
    </location>
</feature>
<dbReference type="RefSeq" id="WP_351959841.1">
    <property type="nucleotide sequence ID" value="NZ_JBEOZM010000016.1"/>
</dbReference>
<comment type="caution">
    <text evidence="2">The sequence shown here is derived from an EMBL/GenBank/DDBJ whole genome shotgun (WGS) entry which is preliminary data.</text>
</comment>
<evidence type="ECO:0000256" key="1">
    <source>
        <dbReference type="SAM" id="Phobius"/>
    </source>
</evidence>
<sequence>MPIMEAVRPVVRDARATVLPDPADRHGPLPPVMLALTVVTGLVDAFSYLTLGHVFVANMTGNVVFSGFAIAGAAGFSLAASLAALAAFGAGALLGGRSAHRCRAHRGRVLHVALVLETVLVLAAYVVARYDAPLGAAGARYPLIALLGLALGIQNATARALAVPDLTTTVLTMTITGIASDSRAAGGPGGRTGRRALSILAMFTGALVGACAVRFGDPSLPLLLGTLLLAGCTLTAFTLTRSDGSWTDPL</sequence>
<proteinExistence type="predicted"/>
<keyword evidence="1" id="KW-0472">Membrane</keyword>
<dbReference type="Proteomes" id="UP001490365">
    <property type="component" value="Unassembled WGS sequence"/>
</dbReference>
<protein>
    <submittedName>
        <fullName evidence="2">YoaK family protein</fullName>
    </submittedName>
</protein>
<dbReference type="PANTHER" id="PTHR37488:SF2">
    <property type="entry name" value="DUF1275 DOMAIN-CONTAINING PROTEIN"/>
    <property type="match status" value="1"/>
</dbReference>
<reference evidence="2 3" key="1">
    <citation type="submission" date="2024-06" db="EMBL/GenBank/DDBJ databases">
        <title>The Natural Products Discovery Center: Release of the First 8490 Sequenced Strains for Exploring Actinobacteria Biosynthetic Diversity.</title>
        <authorList>
            <person name="Kalkreuter E."/>
            <person name="Kautsar S.A."/>
            <person name="Yang D."/>
            <person name="Bader C.D."/>
            <person name="Teijaro C.N."/>
            <person name="Fluegel L."/>
            <person name="Davis C.M."/>
            <person name="Simpson J.R."/>
            <person name="Lauterbach L."/>
            <person name="Steele A.D."/>
            <person name="Gui C."/>
            <person name="Meng S."/>
            <person name="Li G."/>
            <person name="Viehrig K."/>
            <person name="Ye F."/>
            <person name="Su P."/>
            <person name="Kiefer A.F."/>
            <person name="Nichols A."/>
            <person name="Cepeda A.J."/>
            <person name="Yan W."/>
            <person name="Fan B."/>
            <person name="Jiang Y."/>
            <person name="Adhikari A."/>
            <person name="Zheng C.-J."/>
            <person name="Schuster L."/>
            <person name="Cowan T.M."/>
            <person name="Smanski M.J."/>
            <person name="Chevrette M.G."/>
            <person name="De Carvalho L.P.S."/>
            <person name="Shen B."/>
        </authorList>
    </citation>
    <scope>NUCLEOTIDE SEQUENCE [LARGE SCALE GENOMIC DNA]</scope>
    <source>
        <strain evidence="2 3">NPDC001694</strain>
    </source>
</reference>
<gene>
    <name evidence="2" type="ORF">ABT211_29840</name>
</gene>
<name>A0ABV1TN55_9ACTN</name>
<keyword evidence="3" id="KW-1185">Reference proteome</keyword>
<feature type="transmembrane region" description="Helical" evidence="1">
    <location>
        <begin position="134"/>
        <end position="153"/>
    </location>
</feature>
<evidence type="ECO:0000313" key="3">
    <source>
        <dbReference type="Proteomes" id="UP001490365"/>
    </source>
</evidence>
<dbReference type="InterPro" id="IPR010699">
    <property type="entry name" value="DUF1275"/>
</dbReference>
<dbReference type="PANTHER" id="PTHR37488">
    <property type="entry name" value="DUF1275 DOMAIN-CONTAINING PROTEIN"/>
    <property type="match status" value="1"/>
</dbReference>
<keyword evidence="1" id="KW-1133">Transmembrane helix</keyword>
<feature type="transmembrane region" description="Helical" evidence="1">
    <location>
        <begin position="196"/>
        <end position="216"/>
    </location>
</feature>
<accession>A0ABV1TN55</accession>
<dbReference type="Pfam" id="PF06912">
    <property type="entry name" value="DUF1275"/>
    <property type="match status" value="1"/>
</dbReference>
<keyword evidence="1" id="KW-0812">Transmembrane</keyword>
<evidence type="ECO:0000313" key="2">
    <source>
        <dbReference type="EMBL" id="MER6271462.1"/>
    </source>
</evidence>